<comment type="caution">
    <text evidence="7">The sequence shown here is derived from an EMBL/GenBank/DDBJ whole genome shotgun (WGS) entry which is preliminary data.</text>
</comment>
<dbReference type="Pfam" id="PF00989">
    <property type="entry name" value="PAS"/>
    <property type="match status" value="1"/>
</dbReference>
<evidence type="ECO:0000256" key="2">
    <source>
        <dbReference type="ARBA" id="ARBA00012438"/>
    </source>
</evidence>
<feature type="domain" description="PAS" evidence="6">
    <location>
        <begin position="97"/>
        <end position="156"/>
    </location>
</feature>
<keyword evidence="3" id="KW-0597">Phosphoprotein</keyword>
<dbReference type="InterPro" id="IPR035965">
    <property type="entry name" value="PAS-like_dom_sf"/>
</dbReference>
<name>A0A8J7TMD6_9BACT</name>
<dbReference type="CDD" id="cd00130">
    <property type="entry name" value="PAS"/>
    <property type="match status" value="3"/>
</dbReference>
<dbReference type="Proteomes" id="UP000664277">
    <property type="component" value="Unassembled WGS sequence"/>
</dbReference>
<reference evidence="7" key="1">
    <citation type="submission" date="2021-02" db="EMBL/GenBank/DDBJ databases">
        <title>Genome-Resolved Metagenomics of a Microbial Community Performing Photosynthetic Biological Nutrient Removal.</title>
        <authorList>
            <person name="Mcdaniel E.A."/>
        </authorList>
    </citation>
    <scope>NUCLEOTIDE SEQUENCE</scope>
    <source>
        <strain evidence="7">UWPOB_OBS1</strain>
    </source>
</reference>
<organism evidence="7 8">
    <name type="scientific">Candidatus Obscuribacter phosphatis</name>
    <dbReference type="NCBI Taxonomy" id="1906157"/>
    <lineage>
        <taxon>Bacteria</taxon>
        <taxon>Bacillati</taxon>
        <taxon>Candidatus Melainabacteria</taxon>
        <taxon>Candidatus Obscuribacterales</taxon>
        <taxon>Candidatus Obscuribacteraceae</taxon>
        <taxon>Candidatus Obscuribacter</taxon>
    </lineage>
</organism>
<gene>
    <name evidence="7" type="ORF">J0M35_14635</name>
</gene>
<dbReference type="FunFam" id="3.30.450.20:FF:000099">
    <property type="entry name" value="Sensory box sensor histidine kinase"/>
    <property type="match status" value="1"/>
</dbReference>
<comment type="catalytic activity">
    <reaction evidence="1">
        <text>ATP + protein L-histidine = ADP + protein N-phospho-L-histidine.</text>
        <dbReference type="EC" id="2.7.13.3"/>
    </reaction>
</comment>
<dbReference type="PROSITE" id="PS50112">
    <property type="entry name" value="PAS"/>
    <property type="match status" value="3"/>
</dbReference>
<dbReference type="SUPFAM" id="SSF55785">
    <property type="entry name" value="PYP-like sensor domain (PAS domain)"/>
    <property type="match status" value="3"/>
</dbReference>
<proteinExistence type="predicted"/>
<evidence type="ECO:0000313" key="8">
    <source>
        <dbReference type="Proteomes" id="UP000664277"/>
    </source>
</evidence>
<feature type="domain" description="PAS" evidence="6">
    <location>
        <begin position="224"/>
        <end position="294"/>
    </location>
</feature>
<dbReference type="GO" id="GO:0006355">
    <property type="term" value="P:regulation of DNA-templated transcription"/>
    <property type="evidence" value="ECO:0007669"/>
    <property type="project" value="InterPro"/>
</dbReference>
<dbReference type="GO" id="GO:0004673">
    <property type="term" value="F:protein histidine kinase activity"/>
    <property type="evidence" value="ECO:0007669"/>
    <property type="project" value="UniProtKB-EC"/>
</dbReference>
<evidence type="ECO:0000259" key="6">
    <source>
        <dbReference type="PROSITE" id="PS50112"/>
    </source>
</evidence>
<dbReference type="InterPro" id="IPR052162">
    <property type="entry name" value="Sensor_kinase/Photoreceptor"/>
</dbReference>
<dbReference type="InterPro" id="IPR000014">
    <property type="entry name" value="PAS"/>
</dbReference>
<dbReference type="EMBL" id="JAFLCK010000022">
    <property type="protein sequence ID" value="MBN8661599.1"/>
    <property type="molecule type" value="Genomic_DNA"/>
</dbReference>
<dbReference type="AlphaFoldDB" id="A0A8J7TMD6"/>
<dbReference type="InterPro" id="IPR013767">
    <property type="entry name" value="PAS_fold"/>
</dbReference>
<sequence>MASFNSDAAANFICSLADLRMQDNHTPDIAAQPELDPDPEIDALLAELDQLEKRELELLSLQASAKDAYEKSHPPSSCVVGLENLDSRQIDLLLRDSASQMHYLIADSVITVPAYRVSAEGRVLDANSSFYNWLGYGPEQVLGGALQLADFTPAEDIAKEKAHFADFAGSIVSNSFEGSRISFDGRYIPTATTLRLLSLAPLEYVGFMLDLTGVRTLEENLRRRNNIFSAIVEEMPHIVFLCDERGVTRQFNRRLYELTGKTAGQDNGSIFLDSMHEGDRQTFLRRFKQAVQEERELSDEFRLLAQDGECYWHTIKLQPLSCVNGLLALTINNNMDGEKLAHFADPAKLWIGTATDIDRRKRIMDEVLESAQAFQSLANQIPQIVWTAAPDGRIEFLNERWYEFSGHSREHKMGLDFALFIHPEDRREYMNRWKSSVRSGDAFEADFRLREAQESKEDYVRCLARAVALRNYRGEIAQWIGTWTSI</sequence>
<dbReference type="Pfam" id="PF08447">
    <property type="entry name" value="PAS_3"/>
    <property type="match status" value="1"/>
</dbReference>
<dbReference type="EC" id="2.7.13.3" evidence="2"/>
<evidence type="ECO:0000313" key="7">
    <source>
        <dbReference type="EMBL" id="MBN8661599.1"/>
    </source>
</evidence>
<dbReference type="PANTHER" id="PTHR43304:SF1">
    <property type="entry name" value="PAC DOMAIN-CONTAINING PROTEIN"/>
    <property type="match status" value="1"/>
</dbReference>
<dbReference type="SMART" id="SM00091">
    <property type="entry name" value="PAS"/>
    <property type="match status" value="3"/>
</dbReference>
<feature type="domain" description="PAS" evidence="6">
    <location>
        <begin position="370"/>
        <end position="440"/>
    </location>
</feature>
<dbReference type="NCBIfam" id="TIGR00229">
    <property type="entry name" value="sensory_box"/>
    <property type="match status" value="2"/>
</dbReference>
<keyword evidence="4" id="KW-0808">Transferase</keyword>
<protein>
    <recommendedName>
        <fullName evidence="2">histidine kinase</fullName>
        <ecNumber evidence="2">2.7.13.3</ecNumber>
    </recommendedName>
</protein>
<evidence type="ECO:0000256" key="4">
    <source>
        <dbReference type="ARBA" id="ARBA00022679"/>
    </source>
</evidence>
<dbReference type="Gene3D" id="3.30.450.20">
    <property type="entry name" value="PAS domain"/>
    <property type="match status" value="3"/>
</dbReference>
<evidence type="ECO:0000256" key="3">
    <source>
        <dbReference type="ARBA" id="ARBA00022553"/>
    </source>
</evidence>
<dbReference type="Pfam" id="PF13426">
    <property type="entry name" value="PAS_9"/>
    <property type="match status" value="1"/>
</dbReference>
<dbReference type="InterPro" id="IPR013655">
    <property type="entry name" value="PAS_fold_3"/>
</dbReference>
<accession>A0A8J7TMD6</accession>
<evidence type="ECO:0000256" key="1">
    <source>
        <dbReference type="ARBA" id="ARBA00000085"/>
    </source>
</evidence>
<evidence type="ECO:0000256" key="5">
    <source>
        <dbReference type="ARBA" id="ARBA00022777"/>
    </source>
</evidence>
<keyword evidence="5" id="KW-0418">Kinase</keyword>
<dbReference type="PANTHER" id="PTHR43304">
    <property type="entry name" value="PHYTOCHROME-LIKE PROTEIN CPH1"/>
    <property type="match status" value="1"/>
</dbReference>